<dbReference type="EMBL" id="LR797079">
    <property type="protein sequence ID" value="CAB4185700.1"/>
    <property type="molecule type" value="Genomic_DNA"/>
</dbReference>
<evidence type="ECO:0000313" key="1">
    <source>
        <dbReference type="EMBL" id="CAB4174520.1"/>
    </source>
</evidence>
<evidence type="ECO:0000313" key="3">
    <source>
        <dbReference type="EMBL" id="CAB4193112.1"/>
    </source>
</evidence>
<dbReference type="EMBL" id="LR796912">
    <property type="protein sequence ID" value="CAB4174520.1"/>
    <property type="molecule type" value="Genomic_DNA"/>
</dbReference>
<reference evidence="1" key="1">
    <citation type="submission" date="2020-05" db="EMBL/GenBank/DDBJ databases">
        <authorList>
            <person name="Chiriac C."/>
            <person name="Salcher M."/>
            <person name="Ghai R."/>
            <person name="Kavagutti S V."/>
        </authorList>
    </citation>
    <scope>NUCLEOTIDE SEQUENCE</scope>
</reference>
<dbReference type="EMBL" id="LR797194">
    <property type="protein sequence ID" value="CAB4193112.1"/>
    <property type="molecule type" value="Genomic_DNA"/>
</dbReference>
<name>A0A6J5PRI4_9CAUD</name>
<organism evidence="1">
    <name type="scientific">uncultured Caudovirales phage</name>
    <dbReference type="NCBI Taxonomy" id="2100421"/>
    <lineage>
        <taxon>Viruses</taxon>
        <taxon>Duplodnaviria</taxon>
        <taxon>Heunggongvirae</taxon>
        <taxon>Uroviricota</taxon>
        <taxon>Caudoviricetes</taxon>
        <taxon>Peduoviridae</taxon>
        <taxon>Maltschvirus</taxon>
        <taxon>Maltschvirus maltsch</taxon>
    </lineage>
</organism>
<dbReference type="EMBL" id="LR797435">
    <property type="protein sequence ID" value="CAB4216216.1"/>
    <property type="molecule type" value="Genomic_DNA"/>
</dbReference>
<evidence type="ECO:0000313" key="2">
    <source>
        <dbReference type="EMBL" id="CAB4185700.1"/>
    </source>
</evidence>
<evidence type="ECO:0000313" key="5">
    <source>
        <dbReference type="EMBL" id="CAB5230842.1"/>
    </source>
</evidence>
<accession>A0A6J5PRI4</accession>
<proteinExistence type="predicted"/>
<dbReference type="EMBL" id="LR798422">
    <property type="protein sequence ID" value="CAB5230842.1"/>
    <property type="molecule type" value="Genomic_DNA"/>
</dbReference>
<sequence>MAKAFSAIKSRLGLFSFFTFGKYDKCRVDSILEQDPEYVLFLAYRNKLLFEKVVIDIAMEKTHSEPIEEEIEEVKEINFDDVPF</sequence>
<protein>
    <submittedName>
        <fullName evidence="1">Uncharacterized protein</fullName>
    </submittedName>
</protein>
<evidence type="ECO:0000313" key="4">
    <source>
        <dbReference type="EMBL" id="CAB4216216.1"/>
    </source>
</evidence>
<gene>
    <name evidence="2" type="ORF">UFOVP1123_125</name>
    <name evidence="3" type="ORF">UFOVP1239_25</name>
    <name evidence="4" type="ORF">UFOVP1484_129</name>
    <name evidence="5" type="ORF">UFOVP1577_135</name>
    <name evidence="1" type="ORF">UFOVP961_55</name>
</gene>